<dbReference type="AlphaFoldDB" id="A0A843TI62"/>
<name>A0A843TI62_COLES</name>
<protein>
    <submittedName>
        <fullName evidence="2">Uncharacterized protein</fullName>
    </submittedName>
</protein>
<feature type="non-terminal residue" evidence="2">
    <location>
        <position position="1"/>
    </location>
</feature>
<gene>
    <name evidence="2" type="ORF">Taro_001441</name>
</gene>
<feature type="region of interest" description="Disordered" evidence="1">
    <location>
        <begin position="1"/>
        <end position="58"/>
    </location>
</feature>
<reference evidence="2" key="1">
    <citation type="submission" date="2017-07" db="EMBL/GenBank/DDBJ databases">
        <title>Taro Niue Genome Assembly and Annotation.</title>
        <authorList>
            <person name="Atibalentja N."/>
            <person name="Keating K."/>
            <person name="Fields C.J."/>
        </authorList>
    </citation>
    <scope>NUCLEOTIDE SEQUENCE</scope>
    <source>
        <strain evidence="2">Niue_2</strain>
        <tissue evidence="2">Leaf</tissue>
    </source>
</reference>
<sequence>LKGPPGATPRARLRGAPPAGSAFTHDAATAPGARWPSRFDPASRSGRHRLHLAQQPAGASSAIAAAPLHLLSPSSRAAAPPGTPRRCVLLLLLLRASNSTAGAWSTPPPSPFFWVRHDRSGPAAHHCRSDGQVFPSH</sequence>
<evidence type="ECO:0000313" key="3">
    <source>
        <dbReference type="Proteomes" id="UP000652761"/>
    </source>
</evidence>
<dbReference type="Proteomes" id="UP000652761">
    <property type="component" value="Unassembled WGS sequence"/>
</dbReference>
<keyword evidence="3" id="KW-1185">Reference proteome</keyword>
<comment type="caution">
    <text evidence="2">The sequence shown here is derived from an EMBL/GenBank/DDBJ whole genome shotgun (WGS) entry which is preliminary data.</text>
</comment>
<evidence type="ECO:0000256" key="1">
    <source>
        <dbReference type="SAM" id="MobiDB-lite"/>
    </source>
</evidence>
<evidence type="ECO:0000313" key="2">
    <source>
        <dbReference type="EMBL" id="MQL69173.1"/>
    </source>
</evidence>
<dbReference type="EMBL" id="NMUH01000030">
    <property type="protein sequence ID" value="MQL69173.1"/>
    <property type="molecule type" value="Genomic_DNA"/>
</dbReference>
<proteinExistence type="predicted"/>
<accession>A0A843TI62</accession>
<organism evidence="2 3">
    <name type="scientific">Colocasia esculenta</name>
    <name type="common">Wild taro</name>
    <name type="synonym">Arum esculentum</name>
    <dbReference type="NCBI Taxonomy" id="4460"/>
    <lineage>
        <taxon>Eukaryota</taxon>
        <taxon>Viridiplantae</taxon>
        <taxon>Streptophyta</taxon>
        <taxon>Embryophyta</taxon>
        <taxon>Tracheophyta</taxon>
        <taxon>Spermatophyta</taxon>
        <taxon>Magnoliopsida</taxon>
        <taxon>Liliopsida</taxon>
        <taxon>Araceae</taxon>
        <taxon>Aroideae</taxon>
        <taxon>Colocasieae</taxon>
        <taxon>Colocasia</taxon>
    </lineage>
</organism>